<accession>A0A3M2S2X5</accession>
<keyword evidence="8" id="KW-1185">Reference proteome</keyword>
<dbReference type="InterPro" id="IPR023210">
    <property type="entry name" value="NADP_OxRdtase_dom"/>
</dbReference>
<reference evidence="7 8" key="1">
    <citation type="submission" date="2017-06" db="EMBL/GenBank/DDBJ databases">
        <title>Comparative genomic analysis of Ambrosia Fusariam Clade fungi.</title>
        <authorList>
            <person name="Stajich J.E."/>
            <person name="Carrillo J."/>
            <person name="Kijimoto T."/>
            <person name="Eskalen A."/>
            <person name="O'Donnell K."/>
            <person name="Kasson M."/>
        </authorList>
    </citation>
    <scope>NUCLEOTIDE SEQUENCE [LARGE SCALE GENOMIC DNA]</scope>
    <source>
        <strain evidence="7">UCR3666</strain>
    </source>
</reference>
<feature type="domain" description="NADP-dependent oxidoreductase" evidence="6">
    <location>
        <begin position="39"/>
        <end position="276"/>
    </location>
</feature>
<dbReference type="STRING" id="2010991.A0A3M2S2X5"/>
<evidence type="ECO:0000256" key="5">
    <source>
        <dbReference type="PIRSR" id="PIRSR000097-3"/>
    </source>
</evidence>
<name>A0A3M2S2X5_9HYPO</name>
<dbReference type="PROSITE" id="PS00063">
    <property type="entry name" value="ALDOKETO_REDUCTASE_3"/>
    <property type="match status" value="1"/>
</dbReference>
<evidence type="ECO:0000256" key="3">
    <source>
        <dbReference type="PIRSR" id="PIRSR000097-1"/>
    </source>
</evidence>
<dbReference type="Proteomes" id="UP000277212">
    <property type="component" value="Unassembled WGS sequence"/>
</dbReference>
<feature type="active site" description="Proton donor" evidence="3">
    <location>
        <position position="57"/>
    </location>
</feature>
<dbReference type="Pfam" id="PF00248">
    <property type="entry name" value="Aldo_ket_red"/>
    <property type="match status" value="1"/>
</dbReference>
<evidence type="ECO:0000313" key="8">
    <source>
        <dbReference type="Proteomes" id="UP000277212"/>
    </source>
</evidence>
<evidence type="ECO:0000256" key="1">
    <source>
        <dbReference type="ARBA" id="ARBA00007905"/>
    </source>
</evidence>
<gene>
    <name evidence="7" type="ORF">CDV36_008461</name>
</gene>
<dbReference type="PANTHER" id="PTHR43827:SF13">
    <property type="entry name" value="ALDO_KETO REDUCTASE FAMILY PROTEIN"/>
    <property type="match status" value="1"/>
</dbReference>
<dbReference type="CDD" id="cd19071">
    <property type="entry name" value="AKR_AKR1-5-like"/>
    <property type="match status" value="1"/>
</dbReference>
<evidence type="ECO:0000259" key="6">
    <source>
        <dbReference type="Pfam" id="PF00248"/>
    </source>
</evidence>
<dbReference type="InterPro" id="IPR020471">
    <property type="entry name" value="AKR"/>
</dbReference>
<organism evidence="7 8">
    <name type="scientific">Fusarium kuroshium</name>
    <dbReference type="NCBI Taxonomy" id="2010991"/>
    <lineage>
        <taxon>Eukaryota</taxon>
        <taxon>Fungi</taxon>
        <taxon>Dikarya</taxon>
        <taxon>Ascomycota</taxon>
        <taxon>Pezizomycotina</taxon>
        <taxon>Sordariomycetes</taxon>
        <taxon>Hypocreomycetidae</taxon>
        <taxon>Hypocreales</taxon>
        <taxon>Nectriaceae</taxon>
        <taxon>Fusarium</taxon>
        <taxon>Fusarium solani species complex</taxon>
    </lineage>
</organism>
<feature type="site" description="Lowers pKa of active site Tyr" evidence="5">
    <location>
        <position position="82"/>
    </location>
</feature>
<evidence type="ECO:0000256" key="4">
    <source>
        <dbReference type="PIRSR" id="PIRSR000097-2"/>
    </source>
</evidence>
<protein>
    <recommendedName>
        <fullName evidence="6">NADP-dependent oxidoreductase domain-containing protein</fullName>
    </recommendedName>
</protein>
<dbReference type="InterPro" id="IPR018170">
    <property type="entry name" value="Aldo/ket_reductase_CS"/>
</dbReference>
<dbReference type="PRINTS" id="PR00069">
    <property type="entry name" value="ALDKETRDTASE"/>
</dbReference>
<comment type="caution">
    <text evidence="7">The sequence shown here is derived from an EMBL/GenBank/DDBJ whole genome shotgun (WGS) entry which is preliminary data.</text>
</comment>
<dbReference type="InterPro" id="IPR036812">
    <property type="entry name" value="NAD(P)_OxRdtase_dom_sf"/>
</dbReference>
<dbReference type="GO" id="GO:0016491">
    <property type="term" value="F:oxidoreductase activity"/>
    <property type="evidence" value="ECO:0007669"/>
    <property type="project" value="UniProtKB-KW"/>
</dbReference>
<feature type="binding site" evidence="4">
    <location>
        <position position="123"/>
    </location>
    <ligand>
        <name>substrate</name>
    </ligand>
</feature>
<dbReference type="FunFam" id="3.20.20.100:FF:000015">
    <property type="entry name" value="Oxidoreductase, aldo/keto reductase family"/>
    <property type="match status" value="1"/>
</dbReference>
<comment type="similarity">
    <text evidence="1">Belongs to the aldo/keto reductase family.</text>
</comment>
<dbReference type="Gene3D" id="3.20.20.100">
    <property type="entry name" value="NADP-dependent oxidoreductase domain"/>
    <property type="match status" value="1"/>
</dbReference>
<proteinExistence type="inferred from homology"/>
<keyword evidence="2" id="KW-0560">Oxidoreductase</keyword>
<sequence length="289" mass="32232">MGSQALTLIDRLALINSTTSIPRIGFGVYKIRGPACTTAVIEALSAGYRHIDSAALYRNEQHVRTAVEQSSVDRKDVFLTTKVGSPTAKKSRASDEDGVYREVVDSVDRIAGEDGYVDLLLIHVPGPSRSHREKLWAAMERLRNEGRAKNIGVSNFRVRHLEEMREYATDWPPSVNQIELHPWCQQRDVVTYCQTHGIIVEAYSPLATGTRLDDPTVQGIATKKGKTPAQILIRYALQKGWVPLPKSVKPDRIRENLDVFNFDLDQDDMTALDGLDEGSKGAVFKMNVD</sequence>
<evidence type="ECO:0000256" key="2">
    <source>
        <dbReference type="ARBA" id="ARBA00023002"/>
    </source>
</evidence>
<dbReference type="PIRSF" id="PIRSF000097">
    <property type="entry name" value="AKR"/>
    <property type="match status" value="1"/>
</dbReference>
<dbReference type="EMBL" id="NKUJ01000153">
    <property type="protein sequence ID" value="RMJ11888.1"/>
    <property type="molecule type" value="Genomic_DNA"/>
</dbReference>
<dbReference type="AlphaFoldDB" id="A0A3M2S2X5"/>
<dbReference type="OrthoDB" id="416253at2759"/>
<dbReference type="SUPFAM" id="SSF51430">
    <property type="entry name" value="NAD(P)-linked oxidoreductase"/>
    <property type="match status" value="1"/>
</dbReference>
<evidence type="ECO:0000313" key="7">
    <source>
        <dbReference type="EMBL" id="RMJ11888.1"/>
    </source>
</evidence>
<dbReference type="PANTHER" id="PTHR43827">
    <property type="entry name" value="2,5-DIKETO-D-GLUCONIC ACID REDUCTASE"/>
    <property type="match status" value="1"/>
</dbReference>
<dbReference type="PROSITE" id="PS00062">
    <property type="entry name" value="ALDOKETO_REDUCTASE_2"/>
    <property type="match status" value="1"/>
</dbReference>